<feature type="non-terminal residue" evidence="4">
    <location>
        <position position="1"/>
    </location>
</feature>
<evidence type="ECO:0000256" key="1">
    <source>
        <dbReference type="ARBA" id="ARBA00022729"/>
    </source>
</evidence>
<organism evidence="4">
    <name type="scientific">hydrothermal vent metagenome</name>
    <dbReference type="NCBI Taxonomy" id="652676"/>
    <lineage>
        <taxon>unclassified sequences</taxon>
        <taxon>metagenomes</taxon>
        <taxon>ecological metagenomes</taxon>
    </lineage>
</organism>
<dbReference type="Pfam" id="PF14312">
    <property type="entry name" value="FG-GAP_2"/>
    <property type="match status" value="7"/>
</dbReference>
<proteinExistence type="predicted"/>
<dbReference type="EMBL" id="UOFV01000181">
    <property type="protein sequence ID" value="VAW99558.1"/>
    <property type="molecule type" value="Genomic_DNA"/>
</dbReference>
<dbReference type="InterPro" id="IPR011043">
    <property type="entry name" value="Gal_Oxase/kelch_b-propeller"/>
</dbReference>
<dbReference type="AlphaFoldDB" id="A0A3B1A1D8"/>
<evidence type="ECO:0000256" key="2">
    <source>
        <dbReference type="ARBA" id="ARBA00022737"/>
    </source>
</evidence>
<keyword evidence="3" id="KW-0325">Glycoprotein</keyword>
<gene>
    <name evidence="4" type="ORF">MNBD_GAMMA19-1641</name>
</gene>
<keyword evidence="1" id="KW-0732">Signal</keyword>
<evidence type="ECO:0000256" key="3">
    <source>
        <dbReference type="ARBA" id="ARBA00023180"/>
    </source>
</evidence>
<dbReference type="Gene3D" id="2.130.10.130">
    <property type="entry name" value="Integrin alpha, N-terminal"/>
    <property type="match status" value="4"/>
</dbReference>
<reference evidence="4" key="1">
    <citation type="submission" date="2018-06" db="EMBL/GenBank/DDBJ databases">
        <authorList>
            <person name="Zhirakovskaya E."/>
        </authorList>
    </citation>
    <scope>NUCLEOTIDE SEQUENCE</scope>
</reference>
<name>A0A3B1A1D8_9ZZZZ</name>
<dbReference type="SMART" id="SM00191">
    <property type="entry name" value="Int_alpha"/>
    <property type="match status" value="7"/>
</dbReference>
<dbReference type="InterPro" id="IPR028994">
    <property type="entry name" value="Integrin_alpha_N"/>
</dbReference>
<dbReference type="InterPro" id="IPR013517">
    <property type="entry name" value="FG-GAP"/>
</dbReference>
<dbReference type="PANTHER" id="PTHR36220">
    <property type="entry name" value="UNNAMED PRODUCT"/>
    <property type="match status" value="1"/>
</dbReference>
<keyword evidence="2" id="KW-0677">Repeat</keyword>
<accession>A0A3B1A1D8</accession>
<dbReference type="SUPFAM" id="SSF50965">
    <property type="entry name" value="Galactose oxidase, central domain"/>
    <property type="match status" value="2"/>
</dbReference>
<dbReference type="PANTHER" id="PTHR36220:SF1">
    <property type="entry name" value="GAMMA TUBULIN COMPLEX COMPONENT C-TERMINAL DOMAIN-CONTAINING PROTEIN"/>
    <property type="match status" value="1"/>
</dbReference>
<sequence>GTFSGGIPGFSAGTYTLSLVYSIKDPAQEIVEIIRTSDITVTVVANEDTLADFSSTEMTYTDTDGDSFSNLDELKAGTSPFIPNYTVGGQVEGLTGSGLVLQNNGGDNLTISANGAFSFSLTAIDGDEYAVSVLTQPGNPNQTCTVNNGNGNISGAAISAVTVTCSTTSLEVSVSTVNIKTIRFEWSAYVGATSYKLLVNPDAASGFNLLQDNLSDTSTTITLPVHLTDWINARYILEAHNASGKLTESAPVSITALKLSSIGYFKASNTGAGDFFGWVVSLSGDGNTLAVGARLEDSIATDVNSSDEDDNAAADSGAVYVFSRNGGLWAQQAYIKASNTEANDQFGSAVSLSDDGNTLAVGAFGEGSAFTGISTNGKGEDDNTAENAGAVYVFSRSGATWSRLAYIKASNTGEGDQFGSIVSLSSDGDTLAVGASEEDSIATGISIDGSGEDNNTESNAGAVYVFSRNGTTWVQQAYVKASNAGTGDRFGSAVSLSDKGNMLAVGAFEEDSTATGINIDGGESNNTAENAGAVYVFSRNGTTWVQQAYVKASNTGTGDSFGQTVSLSGNGNMLVVGASGEGSAATGISTDGSGEDDNTAHRSGAVYIFGHDGGVWSQQVYVKASNTEAADSFGSAVSLSGDGNTLAVGAQQEGNSSSGAVYVFSHSGGIWSQESYVKASTIGAADRFGYAISLSGDGNTLAVGAFREDSAATDINTGGSTSDADNSASHAGAVYLY</sequence>
<dbReference type="PROSITE" id="PS51470">
    <property type="entry name" value="FG_GAP"/>
    <property type="match status" value="1"/>
</dbReference>
<dbReference type="InterPro" id="IPR013519">
    <property type="entry name" value="Int_alpha_beta-p"/>
</dbReference>
<protein>
    <submittedName>
        <fullName evidence="4">Probable outer membrane secretion protein -Rhodobacter capsulatus</fullName>
    </submittedName>
</protein>
<evidence type="ECO:0000313" key="4">
    <source>
        <dbReference type="EMBL" id="VAW99558.1"/>
    </source>
</evidence>